<dbReference type="AlphaFoldDB" id="F4S395"/>
<accession>F4S395</accession>
<name>F4S395_MELLP</name>
<protein>
    <submittedName>
        <fullName evidence="2">Uncharacterized protein</fullName>
    </submittedName>
</protein>
<feature type="region of interest" description="Disordered" evidence="1">
    <location>
        <begin position="214"/>
        <end position="272"/>
    </location>
</feature>
<feature type="compositionally biased region" description="Polar residues" evidence="1">
    <location>
        <begin position="459"/>
        <end position="477"/>
    </location>
</feature>
<feature type="compositionally biased region" description="Polar residues" evidence="1">
    <location>
        <begin position="138"/>
        <end position="149"/>
    </location>
</feature>
<dbReference type="InParanoid" id="F4S395"/>
<dbReference type="GeneID" id="18924383"/>
<proteinExistence type="predicted"/>
<dbReference type="EMBL" id="GL883142">
    <property type="protein sequence ID" value="EGG00950.1"/>
    <property type="molecule type" value="Genomic_DNA"/>
</dbReference>
<feature type="region of interest" description="Disordered" evidence="1">
    <location>
        <begin position="291"/>
        <end position="342"/>
    </location>
</feature>
<dbReference type="Proteomes" id="UP000001072">
    <property type="component" value="Unassembled WGS sequence"/>
</dbReference>
<evidence type="ECO:0000256" key="1">
    <source>
        <dbReference type="SAM" id="MobiDB-lite"/>
    </source>
</evidence>
<gene>
    <name evidence="2" type="ORF">MELLADRAFT_111460</name>
</gene>
<evidence type="ECO:0000313" key="2">
    <source>
        <dbReference type="EMBL" id="EGG00950.1"/>
    </source>
</evidence>
<dbReference type="KEGG" id="mlr:MELLADRAFT_111460"/>
<dbReference type="VEuPathDB" id="FungiDB:MELLADRAFT_111460"/>
<feature type="region of interest" description="Disordered" evidence="1">
    <location>
        <begin position="438"/>
        <end position="557"/>
    </location>
</feature>
<feature type="compositionally biased region" description="Polar residues" evidence="1">
    <location>
        <begin position="528"/>
        <end position="538"/>
    </location>
</feature>
<feature type="compositionally biased region" description="Polar residues" evidence="1">
    <location>
        <begin position="484"/>
        <end position="511"/>
    </location>
</feature>
<feature type="compositionally biased region" description="Polar residues" evidence="1">
    <location>
        <begin position="401"/>
        <end position="416"/>
    </location>
</feature>
<sequence length="557" mass="61307">MRTYKPTRYQRSELMEAGIDEVASSSPDSLDNAEPTPWDPAEVNLAAFRFGGPSSPATARRHSHTPMRVSVTPDRENGSPLDWFNVTSPVVTPSSCSSSDYSFPSEEDVNNTTRIPIVGSEKPSGHAIKTDTNIDSSAIACPSQSTDSSPPEIRVTAHDGERLRRSKSSRSLRNLVTGAEKDQVHEPRPKTLSLTYLHKKSFFRNILLRSKSHRINSAPKPSEDGVEELETTSSSQIPLKGSELKVPSCKEKDQAQGVFSQDDSSSDLRAPIYKPSKARLSVYGPVSNLMGSLAPHRSMDPDSKPPSRETSDTPDKPLRTRFHEPPQTKVAKEINNRRYGRAGIMRRSKSMDLKAPVQIDQNHQSSLASSQPASFESHPSQTNTPTKARSRLRFWRRPKDSSISSEVSTGTGSTRSEMGRISGPISIRLMTDNDVTALFGPSGEVTPYQSLQRSERASDSSGNNSLVDELRSSQSPLTEPVRYNTPTPINLSARDNQTKEQQQSFATSQSMYPVDRIGSIPRARRRPSSVQLASSYSTLAKPPRPPRLRPIMASGLN</sequence>
<dbReference type="RefSeq" id="XP_007415798.1">
    <property type="nucleotide sequence ID" value="XM_007415736.1"/>
</dbReference>
<organism evidence="3">
    <name type="scientific">Melampsora larici-populina (strain 98AG31 / pathotype 3-4-7)</name>
    <name type="common">Poplar leaf rust fungus</name>
    <dbReference type="NCBI Taxonomy" id="747676"/>
    <lineage>
        <taxon>Eukaryota</taxon>
        <taxon>Fungi</taxon>
        <taxon>Dikarya</taxon>
        <taxon>Basidiomycota</taxon>
        <taxon>Pucciniomycotina</taxon>
        <taxon>Pucciniomycetes</taxon>
        <taxon>Pucciniales</taxon>
        <taxon>Melampsoraceae</taxon>
        <taxon>Melampsora</taxon>
    </lineage>
</organism>
<keyword evidence="3" id="KW-1185">Reference proteome</keyword>
<feature type="compositionally biased region" description="Polar residues" evidence="1">
    <location>
        <begin position="360"/>
        <end position="387"/>
    </location>
</feature>
<reference evidence="3" key="1">
    <citation type="journal article" date="2011" name="Proc. Natl. Acad. Sci. U.S.A.">
        <title>Obligate biotrophy features unraveled by the genomic analysis of rust fungi.</title>
        <authorList>
            <person name="Duplessis S."/>
            <person name="Cuomo C.A."/>
            <person name="Lin Y.-C."/>
            <person name="Aerts A."/>
            <person name="Tisserant E."/>
            <person name="Veneault-Fourrey C."/>
            <person name="Joly D.L."/>
            <person name="Hacquard S."/>
            <person name="Amselem J."/>
            <person name="Cantarel B.L."/>
            <person name="Chiu R."/>
            <person name="Coutinho P.M."/>
            <person name="Feau N."/>
            <person name="Field M."/>
            <person name="Frey P."/>
            <person name="Gelhaye E."/>
            <person name="Goldberg J."/>
            <person name="Grabherr M.G."/>
            <person name="Kodira C.D."/>
            <person name="Kohler A."/>
            <person name="Kuees U."/>
            <person name="Lindquist E.A."/>
            <person name="Lucas S.M."/>
            <person name="Mago R."/>
            <person name="Mauceli E."/>
            <person name="Morin E."/>
            <person name="Murat C."/>
            <person name="Pangilinan J.L."/>
            <person name="Park R."/>
            <person name="Pearson M."/>
            <person name="Quesneville H."/>
            <person name="Rouhier N."/>
            <person name="Sakthikumar S."/>
            <person name="Salamov A.A."/>
            <person name="Schmutz J."/>
            <person name="Selles B."/>
            <person name="Shapiro H."/>
            <person name="Tanguay P."/>
            <person name="Tuskan G.A."/>
            <person name="Henrissat B."/>
            <person name="Van de Peer Y."/>
            <person name="Rouze P."/>
            <person name="Ellis J.G."/>
            <person name="Dodds P.N."/>
            <person name="Schein J.E."/>
            <person name="Zhong S."/>
            <person name="Hamelin R.C."/>
            <person name="Grigoriev I.V."/>
            <person name="Szabo L.J."/>
            <person name="Martin F."/>
        </authorList>
    </citation>
    <scope>NUCLEOTIDE SEQUENCE [LARGE SCALE GENOMIC DNA]</scope>
    <source>
        <strain evidence="3">98AG31 / pathotype 3-4-7</strain>
    </source>
</reference>
<feature type="region of interest" description="Disordered" evidence="1">
    <location>
        <begin position="1"/>
        <end position="80"/>
    </location>
</feature>
<feature type="region of interest" description="Disordered" evidence="1">
    <location>
        <begin position="138"/>
        <end position="187"/>
    </location>
</feature>
<feature type="compositionally biased region" description="Basic and acidic residues" evidence="1">
    <location>
        <begin position="297"/>
        <end position="336"/>
    </location>
</feature>
<dbReference type="OrthoDB" id="10499875at2759"/>
<dbReference type="HOGENOM" id="CLU_489221_0_0_1"/>
<evidence type="ECO:0000313" key="3">
    <source>
        <dbReference type="Proteomes" id="UP000001072"/>
    </source>
</evidence>
<feature type="region of interest" description="Disordered" evidence="1">
    <location>
        <begin position="360"/>
        <end position="419"/>
    </location>
</feature>